<reference evidence="1" key="1">
    <citation type="journal article" date="2014" name="Front. Microbiol.">
        <title>High frequency of phylogenetically diverse reductive dehalogenase-homologous genes in deep subseafloor sedimentary metagenomes.</title>
        <authorList>
            <person name="Kawai M."/>
            <person name="Futagami T."/>
            <person name="Toyoda A."/>
            <person name="Takaki Y."/>
            <person name="Nishi S."/>
            <person name="Hori S."/>
            <person name="Arai W."/>
            <person name="Tsubouchi T."/>
            <person name="Morono Y."/>
            <person name="Uchiyama I."/>
            <person name="Ito T."/>
            <person name="Fujiyama A."/>
            <person name="Inagaki F."/>
            <person name="Takami H."/>
        </authorList>
    </citation>
    <scope>NUCLEOTIDE SEQUENCE</scope>
    <source>
        <strain evidence="1">Expedition CK06-06</strain>
    </source>
</reference>
<organism evidence="1">
    <name type="scientific">marine sediment metagenome</name>
    <dbReference type="NCBI Taxonomy" id="412755"/>
    <lineage>
        <taxon>unclassified sequences</taxon>
        <taxon>metagenomes</taxon>
        <taxon>ecological metagenomes</taxon>
    </lineage>
</organism>
<feature type="non-terminal residue" evidence="1">
    <location>
        <position position="42"/>
    </location>
</feature>
<evidence type="ECO:0000313" key="1">
    <source>
        <dbReference type="EMBL" id="GAF90058.1"/>
    </source>
</evidence>
<dbReference type="AlphaFoldDB" id="X0T9A8"/>
<name>X0T9A8_9ZZZZ</name>
<comment type="caution">
    <text evidence="1">The sequence shown here is derived from an EMBL/GenBank/DDBJ whole genome shotgun (WGS) entry which is preliminary data.</text>
</comment>
<dbReference type="EMBL" id="BARS01015402">
    <property type="protein sequence ID" value="GAF90058.1"/>
    <property type="molecule type" value="Genomic_DNA"/>
</dbReference>
<accession>X0T9A8</accession>
<proteinExistence type="predicted"/>
<gene>
    <name evidence="1" type="ORF">S01H1_25491</name>
</gene>
<sequence length="42" mass="4514">MSAGDIPDMGRIKQGTDYTAMHELGKNMEYSAADIPAFPGEP</sequence>
<protein>
    <submittedName>
        <fullName evidence="1">Uncharacterized protein</fullName>
    </submittedName>
</protein>